<dbReference type="InterPro" id="IPR012332">
    <property type="entry name" value="Autotransporter_pectin_lyase_C"/>
</dbReference>
<evidence type="ECO:0000256" key="2">
    <source>
        <dbReference type="ARBA" id="ARBA00023287"/>
    </source>
</evidence>
<dbReference type="Pfam" id="PF07963">
    <property type="entry name" value="N_methyl"/>
    <property type="match status" value="1"/>
</dbReference>
<dbReference type="Gene3D" id="2.160.20.20">
    <property type="match status" value="1"/>
</dbReference>
<dbReference type="NCBIfam" id="TIGR02532">
    <property type="entry name" value="IV_pilin_GFxxxE"/>
    <property type="match status" value="1"/>
</dbReference>
<protein>
    <submittedName>
        <fullName evidence="4">Prepilin-type N-terminal cleavage/methylation domain-containing protein</fullName>
    </submittedName>
</protein>
<keyword evidence="3" id="KW-0472">Membrane</keyword>
<keyword evidence="2" id="KW-0178">Competence</keyword>
<accession>A0A5D4T202</accession>
<dbReference type="GO" id="GO:0030420">
    <property type="term" value="P:establishment of competence for transformation"/>
    <property type="evidence" value="ECO:0007669"/>
    <property type="project" value="UniProtKB-KW"/>
</dbReference>
<keyword evidence="3" id="KW-1133">Transmembrane helix</keyword>
<evidence type="ECO:0000313" key="4">
    <source>
        <dbReference type="EMBL" id="TYS68931.1"/>
    </source>
</evidence>
<sequence length="416" mass="46281">MKKYVQNERGLTLIELLATIVIGAIVIGLATSVFVSAAKQNKTTYEHNALRQEANLIITKLRQIHQEPDSNEGPYSYSLCYESNEKIYLDTTLTNSLGNENYKFKNVEFINAIENPDSYKTIDSTNDCINSVDIYSPLLVKFTLVNEHGQEFNMNTAIARITPLDEVIREWEENEEENQVEAPNPGEPPMEEVVFEDIANDNFNQYINIDKPQHCPWKDINKSFKLNSSLDFKPNNGSKCRGAETFLKSLYLNGLVVTSGESLTIKESFFNDGKTELKENSTLNVLSNARLSGDLDIKDGASLIAGNRLQVQRTTLETNADIYVGDSAKFTSDLTLKDKTELYVENNLFAQKTTVGNGARIIVGNSAIFEKPITLNNGSICVEGNVSFGFKPEPTVVQADSCANPSKNSITVVKKL</sequence>
<evidence type="ECO:0000256" key="3">
    <source>
        <dbReference type="SAM" id="Phobius"/>
    </source>
</evidence>
<gene>
    <name evidence="4" type="ORF">FZC76_08355</name>
</gene>
<dbReference type="AlphaFoldDB" id="A0A5D4T202"/>
<dbReference type="GO" id="GO:0009986">
    <property type="term" value="C:cell surface"/>
    <property type="evidence" value="ECO:0007669"/>
    <property type="project" value="UniProtKB-SubCell"/>
</dbReference>
<feature type="transmembrane region" description="Helical" evidence="3">
    <location>
        <begin position="12"/>
        <end position="35"/>
    </location>
</feature>
<reference evidence="4 5" key="1">
    <citation type="submission" date="2019-08" db="EMBL/GenBank/DDBJ databases">
        <title>Bacillus genomes from the desert of Cuatro Cienegas, Coahuila.</title>
        <authorList>
            <person name="Olmedo-Alvarez G."/>
        </authorList>
    </citation>
    <scope>NUCLEOTIDE SEQUENCE [LARGE SCALE GENOMIC DNA]</scope>
    <source>
        <strain evidence="4 5">CH28_1T</strain>
    </source>
</reference>
<keyword evidence="3" id="KW-0812">Transmembrane</keyword>
<name>A0A5D4T202_9BACI</name>
<dbReference type="InterPro" id="IPR012902">
    <property type="entry name" value="N_methyl_site"/>
</dbReference>
<dbReference type="Proteomes" id="UP000322524">
    <property type="component" value="Unassembled WGS sequence"/>
</dbReference>
<comment type="subcellular location">
    <subcellularLocation>
        <location evidence="1">Cell surface</location>
    </subcellularLocation>
</comment>
<dbReference type="EMBL" id="VTEV01000003">
    <property type="protein sequence ID" value="TYS68931.1"/>
    <property type="molecule type" value="Genomic_DNA"/>
</dbReference>
<organism evidence="4 5">
    <name type="scientific">Sutcliffiella horikoshii</name>
    <dbReference type="NCBI Taxonomy" id="79883"/>
    <lineage>
        <taxon>Bacteria</taxon>
        <taxon>Bacillati</taxon>
        <taxon>Bacillota</taxon>
        <taxon>Bacilli</taxon>
        <taxon>Bacillales</taxon>
        <taxon>Bacillaceae</taxon>
        <taxon>Sutcliffiella</taxon>
    </lineage>
</organism>
<dbReference type="PROSITE" id="PS00409">
    <property type="entry name" value="PROKAR_NTER_METHYL"/>
    <property type="match status" value="1"/>
</dbReference>
<evidence type="ECO:0000313" key="5">
    <source>
        <dbReference type="Proteomes" id="UP000322524"/>
    </source>
</evidence>
<proteinExistence type="predicted"/>
<comment type="caution">
    <text evidence="4">The sequence shown here is derived from an EMBL/GenBank/DDBJ whole genome shotgun (WGS) entry which is preliminary data.</text>
</comment>
<dbReference type="OrthoDB" id="2594125at2"/>
<evidence type="ECO:0000256" key="1">
    <source>
        <dbReference type="ARBA" id="ARBA00004241"/>
    </source>
</evidence>
<dbReference type="RefSeq" id="WP_148987776.1">
    <property type="nucleotide sequence ID" value="NZ_VTEV01000003.1"/>
</dbReference>